<name>A0A067BSB8_SAPPC</name>
<dbReference type="GeneID" id="24136547"/>
<reference evidence="2 3" key="1">
    <citation type="journal article" date="2013" name="PLoS Genet.">
        <title>Distinctive expansion of potential virulence genes in the genome of the oomycete fish pathogen Saprolegnia parasitica.</title>
        <authorList>
            <person name="Jiang R.H."/>
            <person name="de Bruijn I."/>
            <person name="Haas B.J."/>
            <person name="Belmonte R."/>
            <person name="Lobach L."/>
            <person name="Christie J."/>
            <person name="van den Ackerveken G."/>
            <person name="Bottin A."/>
            <person name="Bulone V."/>
            <person name="Diaz-Moreno S.M."/>
            <person name="Dumas B."/>
            <person name="Fan L."/>
            <person name="Gaulin E."/>
            <person name="Govers F."/>
            <person name="Grenville-Briggs L.J."/>
            <person name="Horner N.R."/>
            <person name="Levin J.Z."/>
            <person name="Mammella M."/>
            <person name="Meijer H.J."/>
            <person name="Morris P."/>
            <person name="Nusbaum C."/>
            <person name="Oome S."/>
            <person name="Phillips A.J."/>
            <person name="van Rooyen D."/>
            <person name="Rzeszutek E."/>
            <person name="Saraiva M."/>
            <person name="Secombes C.J."/>
            <person name="Seidl M.F."/>
            <person name="Snel B."/>
            <person name="Stassen J.H."/>
            <person name="Sykes S."/>
            <person name="Tripathy S."/>
            <person name="van den Berg H."/>
            <person name="Vega-Arreguin J.C."/>
            <person name="Wawra S."/>
            <person name="Young S.K."/>
            <person name="Zeng Q."/>
            <person name="Dieguez-Uribeondo J."/>
            <person name="Russ C."/>
            <person name="Tyler B.M."/>
            <person name="van West P."/>
        </authorList>
    </citation>
    <scope>NUCLEOTIDE SEQUENCE [LARGE SCALE GENOMIC DNA]</scope>
    <source>
        <strain evidence="2 3">CBS 223.65</strain>
    </source>
</reference>
<keyword evidence="1" id="KW-0812">Transmembrane</keyword>
<evidence type="ECO:0000256" key="1">
    <source>
        <dbReference type="SAM" id="Phobius"/>
    </source>
</evidence>
<keyword evidence="3" id="KW-1185">Reference proteome</keyword>
<evidence type="ECO:0000313" key="3">
    <source>
        <dbReference type="Proteomes" id="UP000030745"/>
    </source>
</evidence>
<dbReference type="EMBL" id="KK583338">
    <property type="protein sequence ID" value="KDO19680.1"/>
    <property type="molecule type" value="Genomic_DNA"/>
</dbReference>
<gene>
    <name evidence="2" type="ORF">SPRG_14760</name>
</gene>
<keyword evidence="1" id="KW-1133">Transmembrane helix</keyword>
<organism evidence="2 3">
    <name type="scientific">Saprolegnia parasitica (strain CBS 223.65)</name>
    <dbReference type="NCBI Taxonomy" id="695850"/>
    <lineage>
        <taxon>Eukaryota</taxon>
        <taxon>Sar</taxon>
        <taxon>Stramenopiles</taxon>
        <taxon>Oomycota</taxon>
        <taxon>Saprolegniomycetes</taxon>
        <taxon>Saprolegniales</taxon>
        <taxon>Saprolegniaceae</taxon>
        <taxon>Saprolegnia</taxon>
    </lineage>
</organism>
<dbReference type="AlphaFoldDB" id="A0A067BSB8"/>
<dbReference type="RefSeq" id="XP_012209597.1">
    <property type="nucleotide sequence ID" value="XM_012354207.1"/>
</dbReference>
<protein>
    <submittedName>
        <fullName evidence="2">Uncharacterized protein</fullName>
    </submittedName>
</protein>
<dbReference type="KEGG" id="spar:SPRG_14760"/>
<proteinExistence type="predicted"/>
<sequence>MLEQVSTRFKNASWVNDTFVPDWDSFMNSTTSVVAPLIAEKACALLDTNKNCYTASWHLIWQQVKLWLLIQTPIFGASVLFEWLDLAQNKHIEKMRSFWDSSFAHSLAYGVQLVASLYACMAWIARAGALSLDPATWTIESLLMGLCAFNYVLRWLGAKHKCASRRFVYHVVRLSNLFDLLSIASHFSLATTPVHLHSSTS</sequence>
<evidence type="ECO:0000313" key="2">
    <source>
        <dbReference type="EMBL" id="KDO19680.1"/>
    </source>
</evidence>
<accession>A0A067BSB8</accession>
<feature type="transmembrane region" description="Helical" evidence="1">
    <location>
        <begin position="137"/>
        <end position="156"/>
    </location>
</feature>
<feature type="transmembrane region" description="Helical" evidence="1">
    <location>
        <begin position="107"/>
        <end position="125"/>
    </location>
</feature>
<dbReference type="Proteomes" id="UP000030745">
    <property type="component" value="Unassembled WGS sequence"/>
</dbReference>
<dbReference type="OrthoDB" id="163745at2759"/>
<keyword evidence="1" id="KW-0472">Membrane</keyword>
<dbReference type="VEuPathDB" id="FungiDB:SPRG_14760"/>